<evidence type="ECO:0000313" key="1">
    <source>
        <dbReference type="EMBL" id="CUS54816.1"/>
    </source>
</evidence>
<organism evidence="1">
    <name type="scientific">hydrothermal vent metagenome</name>
    <dbReference type="NCBI Taxonomy" id="652676"/>
    <lineage>
        <taxon>unclassified sequences</taxon>
        <taxon>metagenomes</taxon>
        <taxon>ecological metagenomes</taxon>
    </lineage>
</organism>
<proteinExistence type="predicted"/>
<dbReference type="EMBL" id="CZRL01000106">
    <property type="protein sequence ID" value="CUS54816.1"/>
    <property type="molecule type" value="Genomic_DNA"/>
</dbReference>
<name>A0A170PSA8_9ZZZZ</name>
<reference evidence="1" key="1">
    <citation type="submission" date="2015-10" db="EMBL/GenBank/DDBJ databases">
        <authorList>
            <person name="Gilbert D.G."/>
        </authorList>
    </citation>
    <scope>NUCLEOTIDE SEQUENCE</scope>
</reference>
<protein>
    <submittedName>
        <fullName evidence="1">Uncharacterized protein</fullName>
    </submittedName>
</protein>
<gene>
    <name evidence="1" type="ORF">MGWOODY_XGa1806</name>
</gene>
<dbReference type="AlphaFoldDB" id="A0A170PSA8"/>
<accession>A0A170PSA8</accession>
<sequence>MDTLNTFFNRTEVKLTLRATEYFPYPIATITGSTDGSSHPEFPVLKNDCASRTNKQL</sequence>